<dbReference type="HAMAP" id="MF_00719">
    <property type="entry name" value="CobS"/>
    <property type="match status" value="1"/>
</dbReference>
<gene>
    <name evidence="19" type="primary">cobS</name>
    <name evidence="20" type="ORF">ACFPWU_01170</name>
</gene>
<feature type="transmembrane region" description="Helical" evidence="19">
    <location>
        <begin position="246"/>
        <end position="266"/>
    </location>
</feature>
<protein>
    <recommendedName>
        <fullName evidence="6 19">Adenosylcobinamide-GDP ribazoletransferase</fullName>
        <ecNumber evidence="5 19">2.7.8.26</ecNumber>
    </recommendedName>
    <alternativeName>
        <fullName evidence="16 19">Cobalamin synthase</fullName>
    </alternativeName>
    <alternativeName>
        <fullName evidence="15 19">Cobalamin-5'-phosphate synthase</fullName>
    </alternativeName>
</protein>
<name>A0ABW1QUV0_9ACTN</name>
<evidence type="ECO:0000256" key="4">
    <source>
        <dbReference type="ARBA" id="ARBA00010561"/>
    </source>
</evidence>
<feature type="transmembrane region" description="Helical" evidence="19">
    <location>
        <begin position="151"/>
        <end position="169"/>
    </location>
</feature>
<dbReference type="EC" id="2.7.8.26" evidence="5 19"/>
<dbReference type="Proteomes" id="UP001596098">
    <property type="component" value="Unassembled WGS sequence"/>
</dbReference>
<keyword evidence="11 19" id="KW-0460">Magnesium</keyword>
<dbReference type="PANTHER" id="PTHR34148">
    <property type="entry name" value="ADENOSYLCOBINAMIDE-GDP RIBAZOLETRANSFERASE"/>
    <property type="match status" value="1"/>
</dbReference>
<feature type="transmembrane region" description="Helical" evidence="19">
    <location>
        <begin position="216"/>
        <end position="234"/>
    </location>
</feature>
<comment type="similarity">
    <text evidence="4 19">Belongs to the CobS family.</text>
</comment>
<dbReference type="RefSeq" id="WP_239022256.1">
    <property type="nucleotide sequence ID" value="NZ_CP034929.1"/>
</dbReference>
<feature type="transmembrane region" description="Helical" evidence="19">
    <location>
        <begin position="125"/>
        <end position="145"/>
    </location>
</feature>
<evidence type="ECO:0000256" key="9">
    <source>
        <dbReference type="ARBA" id="ARBA00022679"/>
    </source>
</evidence>
<dbReference type="EMBL" id="JBHSQI010000001">
    <property type="protein sequence ID" value="MFC6152281.1"/>
    <property type="molecule type" value="Genomic_DNA"/>
</dbReference>
<sequence>MSSHRGGTASGPVTLRDSWRLAAGTLTALPTAMPSRVDAVVARGCVLLAPAAVLPLGIGVVLVGLLAVVVDVPALVAAFGAVAVLALGSRVMHVDGLSDTVDGLTASYDRERSLAVMKTGTSGPAGVMATVVVAGMQAAALATLLTSWQGSLLAGVAVLASRGALALTCRRGVLPARRDGLGHPMAGVVLTGAAAALWVALAALLTGAGAAAGLPLWQPVLAALAAVATVLVLVRHTTRRLGGVTGDVYGAGVELALTALLVVLSAG</sequence>
<evidence type="ECO:0000256" key="6">
    <source>
        <dbReference type="ARBA" id="ARBA00015850"/>
    </source>
</evidence>
<keyword evidence="12 19" id="KW-1133">Transmembrane helix</keyword>
<evidence type="ECO:0000256" key="3">
    <source>
        <dbReference type="ARBA" id="ARBA00004663"/>
    </source>
</evidence>
<evidence type="ECO:0000256" key="2">
    <source>
        <dbReference type="ARBA" id="ARBA00004651"/>
    </source>
</evidence>
<evidence type="ECO:0000256" key="17">
    <source>
        <dbReference type="ARBA" id="ARBA00048623"/>
    </source>
</evidence>
<comment type="pathway">
    <text evidence="3 19">Cofactor biosynthesis; adenosylcobalamin biosynthesis; adenosylcobalamin from cob(II)yrinate a,c-diamide: step 7/7.</text>
</comment>
<evidence type="ECO:0000256" key="5">
    <source>
        <dbReference type="ARBA" id="ARBA00013200"/>
    </source>
</evidence>
<keyword evidence="13 19" id="KW-0472">Membrane</keyword>
<dbReference type="InterPro" id="IPR003805">
    <property type="entry name" value="CobS"/>
</dbReference>
<keyword evidence="21" id="KW-1185">Reference proteome</keyword>
<evidence type="ECO:0000313" key="20">
    <source>
        <dbReference type="EMBL" id="MFC6152281.1"/>
    </source>
</evidence>
<evidence type="ECO:0000256" key="11">
    <source>
        <dbReference type="ARBA" id="ARBA00022842"/>
    </source>
</evidence>
<keyword evidence="9 19" id="KW-0808">Transferase</keyword>
<comment type="subcellular location">
    <subcellularLocation>
        <location evidence="2 19">Cell membrane</location>
        <topology evidence="2 19">Multi-pass membrane protein</topology>
    </subcellularLocation>
</comment>
<comment type="caution">
    <text evidence="20">The sequence shown here is derived from an EMBL/GenBank/DDBJ whole genome shotgun (WGS) entry which is preliminary data.</text>
</comment>
<evidence type="ECO:0000313" key="21">
    <source>
        <dbReference type="Proteomes" id="UP001596098"/>
    </source>
</evidence>
<comment type="catalytic activity">
    <reaction evidence="17 19">
        <text>alpha-ribazole + adenosylcob(III)inamide-GDP = adenosylcob(III)alamin + GMP + H(+)</text>
        <dbReference type="Rhea" id="RHEA:16049"/>
        <dbReference type="ChEBI" id="CHEBI:10329"/>
        <dbReference type="ChEBI" id="CHEBI:15378"/>
        <dbReference type="ChEBI" id="CHEBI:18408"/>
        <dbReference type="ChEBI" id="CHEBI:58115"/>
        <dbReference type="ChEBI" id="CHEBI:60487"/>
        <dbReference type="EC" id="2.7.8.26"/>
    </reaction>
</comment>
<proteinExistence type="inferred from homology"/>
<keyword evidence="7 19" id="KW-1003">Cell membrane</keyword>
<evidence type="ECO:0000256" key="1">
    <source>
        <dbReference type="ARBA" id="ARBA00001946"/>
    </source>
</evidence>
<accession>A0ABW1QUV0</accession>
<evidence type="ECO:0000256" key="16">
    <source>
        <dbReference type="ARBA" id="ARBA00032853"/>
    </source>
</evidence>
<evidence type="ECO:0000256" key="15">
    <source>
        <dbReference type="ARBA" id="ARBA00032605"/>
    </source>
</evidence>
<evidence type="ECO:0000256" key="7">
    <source>
        <dbReference type="ARBA" id="ARBA00022475"/>
    </source>
</evidence>
<feature type="transmembrane region" description="Helical" evidence="19">
    <location>
        <begin position="45"/>
        <end position="68"/>
    </location>
</feature>
<dbReference type="PANTHER" id="PTHR34148:SF1">
    <property type="entry name" value="ADENOSYLCOBINAMIDE-GDP RIBAZOLETRANSFERASE"/>
    <property type="match status" value="1"/>
</dbReference>
<comment type="cofactor">
    <cofactor evidence="1 19">
        <name>Mg(2+)</name>
        <dbReference type="ChEBI" id="CHEBI:18420"/>
    </cofactor>
</comment>
<comment type="catalytic activity">
    <reaction evidence="18 19">
        <text>alpha-ribazole 5'-phosphate + adenosylcob(III)inamide-GDP = adenosylcob(III)alamin 5'-phosphate + GMP + H(+)</text>
        <dbReference type="Rhea" id="RHEA:23560"/>
        <dbReference type="ChEBI" id="CHEBI:15378"/>
        <dbReference type="ChEBI" id="CHEBI:57918"/>
        <dbReference type="ChEBI" id="CHEBI:58115"/>
        <dbReference type="ChEBI" id="CHEBI:60487"/>
        <dbReference type="ChEBI" id="CHEBI:60493"/>
        <dbReference type="EC" id="2.7.8.26"/>
    </reaction>
</comment>
<evidence type="ECO:0000256" key="13">
    <source>
        <dbReference type="ARBA" id="ARBA00023136"/>
    </source>
</evidence>
<feature type="transmembrane region" description="Helical" evidence="19">
    <location>
        <begin position="74"/>
        <end position="92"/>
    </location>
</feature>
<evidence type="ECO:0000256" key="12">
    <source>
        <dbReference type="ARBA" id="ARBA00022989"/>
    </source>
</evidence>
<dbReference type="GO" id="GO:0051073">
    <property type="term" value="F:adenosylcobinamide-GDP ribazoletransferase activity"/>
    <property type="evidence" value="ECO:0007669"/>
    <property type="project" value="UniProtKB-EC"/>
</dbReference>
<keyword evidence="10 19" id="KW-0812">Transmembrane</keyword>
<keyword evidence="8 19" id="KW-0169">Cobalamin biosynthesis</keyword>
<comment type="function">
    <text evidence="14 19">Joins adenosylcobinamide-GDP and alpha-ribazole to generate adenosylcobalamin (Ado-cobalamin). Also synthesizes adenosylcobalamin 5'-phosphate from adenosylcobinamide-GDP and alpha-ribazole 5'-phosphate.</text>
</comment>
<evidence type="ECO:0000256" key="8">
    <source>
        <dbReference type="ARBA" id="ARBA00022573"/>
    </source>
</evidence>
<evidence type="ECO:0000256" key="14">
    <source>
        <dbReference type="ARBA" id="ARBA00025228"/>
    </source>
</evidence>
<evidence type="ECO:0000256" key="10">
    <source>
        <dbReference type="ARBA" id="ARBA00022692"/>
    </source>
</evidence>
<evidence type="ECO:0000256" key="18">
    <source>
        <dbReference type="ARBA" id="ARBA00049504"/>
    </source>
</evidence>
<organism evidence="20 21">
    <name type="scientific">Nocardioides yefusunii</name>
    <dbReference type="NCBI Taxonomy" id="2500546"/>
    <lineage>
        <taxon>Bacteria</taxon>
        <taxon>Bacillati</taxon>
        <taxon>Actinomycetota</taxon>
        <taxon>Actinomycetes</taxon>
        <taxon>Propionibacteriales</taxon>
        <taxon>Nocardioidaceae</taxon>
        <taxon>Nocardioides</taxon>
    </lineage>
</organism>
<dbReference type="Pfam" id="PF02654">
    <property type="entry name" value="CobS"/>
    <property type="match status" value="1"/>
</dbReference>
<evidence type="ECO:0000256" key="19">
    <source>
        <dbReference type="HAMAP-Rule" id="MF_00719"/>
    </source>
</evidence>
<feature type="transmembrane region" description="Helical" evidence="19">
    <location>
        <begin position="181"/>
        <end position="204"/>
    </location>
</feature>
<reference evidence="21" key="1">
    <citation type="journal article" date="2019" name="Int. J. Syst. Evol. Microbiol.">
        <title>The Global Catalogue of Microorganisms (GCM) 10K type strain sequencing project: providing services to taxonomists for standard genome sequencing and annotation.</title>
        <authorList>
            <consortium name="The Broad Institute Genomics Platform"/>
            <consortium name="The Broad Institute Genome Sequencing Center for Infectious Disease"/>
            <person name="Wu L."/>
            <person name="Ma J."/>
        </authorList>
    </citation>
    <scope>NUCLEOTIDE SEQUENCE [LARGE SCALE GENOMIC DNA]</scope>
    <source>
        <strain evidence="21">DFY28</strain>
    </source>
</reference>